<sequence>MLSRLFNLFEKERPTKMESLTQIINATYRIPAQKASYTSSRIRLVIEIMQRNELLSRIFLSTIDPVQLMARHHADINSSNHATSINLKPFTSTCLSCNQLLVPSFLKEITVFNQMTIGRACIYKTCCSYCRRTYYPMHYDQINHQRNFTTPEAMLNNEYIYFGGNVGYSNDLFIQFTSLLLHSHMNFKSFCKAYNGSVEAKKKCSYSIKLPTMGKTLNLESKLFQMHWIQFQVAQFVFMTTKDFRFEILETFENTTKIEKYLEEFNPMLYQLFVVLWTNHKSVSLKCEKNCSQCLLTDGHEKPSRLLCAHDTTCTIQHEELSPLRVGCPRTPMRRRQGNQKEHIEKEESRGLTIKVKITYTV</sequence>
<evidence type="ECO:0000313" key="3">
    <source>
        <dbReference type="EMBL" id="CAF3928151.1"/>
    </source>
</evidence>
<keyword evidence="5" id="KW-1185">Reference proteome</keyword>
<dbReference type="Proteomes" id="UP000681722">
    <property type="component" value="Unassembled WGS sequence"/>
</dbReference>
<gene>
    <name evidence="2" type="ORF">GPM918_LOCUS29179</name>
    <name evidence="1" type="ORF">OVA965_LOCUS20969</name>
    <name evidence="4" type="ORF">SRO942_LOCUS29741</name>
    <name evidence="3" type="ORF">TMI583_LOCUS21498</name>
</gene>
<dbReference type="Proteomes" id="UP000677228">
    <property type="component" value="Unassembled WGS sequence"/>
</dbReference>
<evidence type="ECO:0000313" key="2">
    <source>
        <dbReference type="EMBL" id="CAF1314886.1"/>
    </source>
</evidence>
<dbReference type="EMBL" id="CAJNOK010011324">
    <property type="protein sequence ID" value="CAF1137706.1"/>
    <property type="molecule type" value="Genomic_DNA"/>
</dbReference>
<dbReference type="EMBL" id="CAJOBA010024795">
    <property type="protein sequence ID" value="CAF3928151.1"/>
    <property type="molecule type" value="Genomic_DNA"/>
</dbReference>
<dbReference type="EMBL" id="CAJOBC010044496">
    <property type="protein sequence ID" value="CAF4155695.1"/>
    <property type="molecule type" value="Genomic_DNA"/>
</dbReference>
<evidence type="ECO:0000313" key="4">
    <source>
        <dbReference type="EMBL" id="CAF4155695.1"/>
    </source>
</evidence>
<dbReference type="OrthoDB" id="10616342at2759"/>
<dbReference type="EMBL" id="CAJNOQ010013116">
    <property type="protein sequence ID" value="CAF1314886.1"/>
    <property type="molecule type" value="Genomic_DNA"/>
</dbReference>
<accession>A0A815EQZ9</accession>
<dbReference type="Proteomes" id="UP000682733">
    <property type="component" value="Unassembled WGS sequence"/>
</dbReference>
<dbReference type="AlphaFoldDB" id="A0A815EQZ9"/>
<organism evidence="2 5">
    <name type="scientific">Didymodactylos carnosus</name>
    <dbReference type="NCBI Taxonomy" id="1234261"/>
    <lineage>
        <taxon>Eukaryota</taxon>
        <taxon>Metazoa</taxon>
        <taxon>Spiralia</taxon>
        <taxon>Gnathifera</taxon>
        <taxon>Rotifera</taxon>
        <taxon>Eurotatoria</taxon>
        <taxon>Bdelloidea</taxon>
        <taxon>Philodinida</taxon>
        <taxon>Philodinidae</taxon>
        <taxon>Didymodactylos</taxon>
    </lineage>
</organism>
<comment type="caution">
    <text evidence="2">The sequence shown here is derived from an EMBL/GenBank/DDBJ whole genome shotgun (WGS) entry which is preliminary data.</text>
</comment>
<name>A0A815EQZ9_9BILA</name>
<reference evidence="2" key="1">
    <citation type="submission" date="2021-02" db="EMBL/GenBank/DDBJ databases">
        <authorList>
            <person name="Nowell W R."/>
        </authorList>
    </citation>
    <scope>NUCLEOTIDE SEQUENCE</scope>
</reference>
<protein>
    <submittedName>
        <fullName evidence="2">Uncharacterized protein</fullName>
    </submittedName>
</protein>
<dbReference type="Proteomes" id="UP000663829">
    <property type="component" value="Unassembled WGS sequence"/>
</dbReference>
<evidence type="ECO:0000313" key="5">
    <source>
        <dbReference type="Proteomes" id="UP000663829"/>
    </source>
</evidence>
<evidence type="ECO:0000313" key="1">
    <source>
        <dbReference type="EMBL" id="CAF1137706.1"/>
    </source>
</evidence>
<proteinExistence type="predicted"/>